<gene>
    <name evidence="1" type="ORF">PECAL_4P17660</name>
</gene>
<protein>
    <submittedName>
        <fullName evidence="1">Uncharacterized protein</fullName>
    </submittedName>
</protein>
<accession>A0A8J2SL86</accession>
<dbReference type="Proteomes" id="UP000789595">
    <property type="component" value="Unassembled WGS sequence"/>
</dbReference>
<evidence type="ECO:0000313" key="2">
    <source>
        <dbReference type="Proteomes" id="UP000789595"/>
    </source>
</evidence>
<dbReference type="AlphaFoldDB" id="A0A8J2SL86"/>
<dbReference type="EMBL" id="CAKKNE010000004">
    <property type="protein sequence ID" value="CAH0374483.1"/>
    <property type="molecule type" value="Genomic_DNA"/>
</dbReference>
<sequence length="233" mass="26507">FSNNKLLLFLHQRLRLRHERPVILKCMGPTRALRDRVAFRLRVLLLPSFRGVLRCPRFALLALRLDALRVLSISSLLLVVGVELLLAFLLRAAVPPVDVEIRRTSTRLRPHHIIDTLRPEARRRRVSLRSRRRCGRVDLRRRGHRFFHVAAGHHRHCLGGWVLLGAAAGHNSEAALARSHRGSVGEMLLSCALIAQAWARVPRAQRGSAQAWVRAAPREQRRRNTGLVGCKNQ</sequence>
<reference evidence="1" key="1">
    <citation type="submission" date="2021-11" db="EMBL/GenBank/DDBJ databases">
        <authorList>
            <consortium name="Genoscope - CEA"/>
            <person name="William W."/>
        </authorList>
    </citation>
    <scope>NUCLEOTIDE SEQUENCE</scope>
</reference>
<feature type="non-terminal residue" evidence="1">
    <location>
        <position position="1"/>
    </location>
</feature>
<feature type="non-terminal residue" evidence="1">
    <location>
        <position position="233"/>
    </location>
</feature>
<proteinExistence type="predicted"/>
<comment type="caution">
    <text evidence="1">The sequence shown here is derived from an EMBL/GenBank/DDBJ whole genome shotgun (WGS) entry which is preliminary data.</text>
</comment>
<keyword evidence="2" id="KW-1185">Reference proteome</keyword>
<organism evidence="1 2">
    <name type="scientific">Pelagomonas calceolata</name>
    <dbReference type="NCBI Taxonomy" id="35677"/>
    <lineage>
        <taxon>Eukaryota</taxon>
        <taxon>Sar</taxon>
        <taxon>Stramenopiles</taxon>
        <taxon>Ochrophyta</taxon>
        <taxon>Pelagophyceae</taxon>
        <taxon>Pelagomonadales</taxon>
        <taxon>Pelagomonadaceae</taxon>
        <taxon>Pelagomonas</taxon>
    </lineage>
</organism>
<evidence type="ECO:0000313" key="1">
    <source>
        <dbReference type="EMBL" id="CAH0374483.1"/>
    </source>
</evidence>
<name>A0A8J2SL86_9STRA</name>